<gene>
    <name evidence="5" type="ORF">KB874_15685</name>
</gene>
<dbReference type="PROSITE" id="PS50051">
    <property type="entry name" value="MCM_2"/>
    <property type="match status" value="1"/>
</dbReference>
<feature type="domain" description="MCM C-terminal AAA(+) ATPase" evidence="4">
    <location>
        <begin position="287"/>
        <end position="382"/>
    </location>
</feature>
<dbReference type="SUPFAM" id="SSF54211">
    <property type="entry name" value="Ribosomal protein S5 domain 2-like"/>
    <property type="match status" value="1"/>
</dbReference>
<dbReference type="PRINTS" id="PR01657">
    <property type="entry name" value="MCMFAMILY"/>
</dbReference>
<dbReference type="InterPro" id="IPR000523">
    <property type="entry name" value="Mg_chelatse_chII-like_cat_dom"/>
</dbReference>
<dbReference type="GO" id="GO:0003677">
    <property type="term" value="F:DNA binding"/>
    <property type="evidence" value="ECO:0007669"/>
    <property type="project" value="InterPro"/>
</dbReference>
<keyword evidence="2" id="KW-0547">Nucleotide-binding</keyword>
<organism evidence="5 6">
    <name type="scientific">Thetidibacter halocola</name>
    <dbReference type="NCBI Taxonomy" id="2827239"/>
    <lineage>
        <taxon>Bacteria</taxon>
        <taxon>Pseudomonadati</taxon>
        <taxon>Pseudomonadota</taxon>
        <taxon>Alphaproteobacteria</taxon>
        <taxon>Rhodobacterales</taxon>
        <taxon>Roseobacteraceae</taxon>
        <taxon>Thetidibacter</taxon>
    </lineage>
</organism>
<evidence type="ECO:0000313" key="5">
    <source>
        <dbReference type="EMBL" id="MBS0125529.1"/>
    </source>
</evidence>
<dbReference type="GO" id="GO:0005524">
    <property type="term" value="F:ATP binding"/>
    <property type="evidence" value="ECO:0007669"/>
    <property type="project" value="UniProtKB-KW"/>
</dbReference>
<proteinExistence type="inferred from homology"/>
<dbReference type="NCBIfam" id="TIGR00368">
    <property type="entry name" value="YifB family Mg chelatase-like AAA ATPase"/>
    <property type="match status" value="1"/>
</dbReference>
<dbReference type="Pfam" id="PF01078">
    <property type="entry name" value="Mg_chelatase"/>
    <property type="match status" value="1"/>
</dbReference>
<sequence>MVAQSYTVAFEGVDARSVEVQCAVAPGVPAFSIVGLPDKAVSEARERVRSALAGMAIALPSKRITVNLSPADMPKEGSHFDLPIALSLLAALEIIPKDAVAQTCALGELSLDGTLVPVTGALPAAMAAASEDRALLCPRASGAEAAWVDACTVLGAGSLHEVVQHFTGRLVLEPAKPGEIRTDTGLRDLRDVKGQERAKRALEIAAAGRHHLIFVGTPGSGKSMLAARLPGILPPLTPIEALETSMIHSVAGLLDEGGISRTRPFREPHHTASQAAIIGGGRGAKPGEISLAHNGVLFMDEFPEFPRQVLETLRQPVETGEVMVARANAHVRYACRFMLVAAANPCKCGYLPDAARACSRAPVCGEDYMGRISGPLMDRFDLRIEVPPVAFHDLDLPASGDGSATVAARVAAARAVQTRRFADHKGLRTNADAEGRVLEEIATPDAEGRDLLLRAADRFGLSARGYHRVLRTARTIADLDESETIRRPHLAEALSYRLIAARET</sequence>
<dbReference type="InterPro" id="IPR020568">
    <property type="entry name" value="Ribosomal_Su5_D2-typ_SF"/>
</dbReference>
<dbReference type="Pfam" id="PF13335">
    <property type="entry name" value="Mg_chelatase_C"/>
    <property type="match status" value="1"/>
</dbReference>
<dbReference type="Gene3D" id="3.30.230.10">
    <property type="match status" value="1"/>
</dbReference>
<dbReference type="SUPFAM" id="SSF52540">
    <property type="entry name" value="P-loop containing nucleoside triphosphate hydrolases"/>
    <property type="match status" value="1"/>
</dbReference>
<dbReference type="Gene3D" id="3.40.50.300">
    <property type="entry name" value="P-loop containing nucleotide triphosphate hydrolases"/>
    <property type="match status" value="1"/>
</dbReference>
<dbReference type="InterPro" id="IPR025158">
    <property type="entry name" value="Mg_chelat-rel_C"/>
</dbReference>
<dbReference type="EMBL" id="JAGTUU010000006">
    <property type="protein sequence ID" value="MBS0125529.1"/>
    <property type="molecule type" value="Genomic_DNA"/>
</dbReference>
<name>A0A8J7WI97_9RHOB</name>
<evidence type="ECO:0000256" key="2">
    <source>
        <dbReference type="ARBA" id="ARBA00022741"/>
    </source>
</evidence>
<evidence type="ECO:0000256" key="1">
    <source>
        <dbReference type="ARBA" id="ARBA00006354"/>
    </source>
</evidence>
<dbReference type="InterPro" id="IPR003593">
    <property type="entry name" value="AAA+_ATPase"/>
</dbReference>
<keyword evidence="3" id="KW-0067">ATP-binding</keyword>
<accession>A0A8J7WI97</accession>
<dbReference type="InterPro" id="IPR045006">
    <property type="entry name" value="CHLI-like"/>
</dbReference>
<dbReference type="InterPro" id="IPR004482">
    <property type="entry name" value="Mg_chelat-rel"/>
</dbReference>
<evidence type="ECO:0000313" key="6">
    <source>
        <dbReference type="Proteomes" id="UP000681356"/>
    </source>
</evidence>
<dbReference type="PANTHER" id="PTHR32039:SF7">
    <property type="entry name" value="COMPETENCE PROTEIN COMM"/>
    <property type="match status" value="1"/>
</dbReference>
<dbReference type="Pfam" id="PF13541">
    <property type="entry name" value="ChlI"/>
    <property type="match status" value="1"/>
</dbReference>
<reference evidence="5" key="1">
    <citation type="submission" date="2021-04" db="EMBL/GenBank/DDBJ databases">
        <authorList>
            <person name="Yoon J."/>
        </authorList>
    </citation>
    <scope>NUCLEOTIDE SEQUENCE</scope>
    <source>
        <strain evidence="5">KMU-90</strain>
    </source>
</reference>
<comment type="caution">
    <text evidence="5">The sequence shown here is derived from an EMBL/GenBank/DDBJ whole genome shotgun (WGS) entry which is preliminary data.</text>
</comment>
<dbReference type="InterPro" id="IPR001208">
    <property type="entry name" value="MCM_dom"/>
</dbReference>
<dbReference type="PANTHER" id="PTHR32039">
    <property type="entry name" value="MAGNESIUM-CHELATASE SUBUNIT CHLI"/>
    <property type="match status" value="1"/>
</dbReference>
<dbReference type="AlphaFoldDB" id="A0A8J7WI97"/>
<protein>
    <submittedName>
        <fullName evidence="5">YifB family Mg chelatase-like AAA ATPase</fullName>
    </submittedName>
</protein>
<evidence type="ECO:0000259" key="4">
    <source>
        <dbReference type="PROSITE" id="PS50051"/>
    </source>
</evidence>
<dbReference type="CDD" id="cd00009">
    <property type="entry name" value="AAA"/>
    <property type="match status" value="1"/>
</dbReference>
<keyword evidence="6" id="KW-1185">Reference proteome</keyword>
<dbReference type="RefSeq" id="WP_212537646.1">
    <property type="nucleotide sequence ID" value="NZ_JAGTUU010000006.1"/>
</dbReference>
<dbReference type="InterPro" id="IPR027417">
    <property type="entry name" value="P-loop_NTPase"/>
</dbReference>
<dbReference type="SMART" id="SM00382">
    <property type="entry name" value="AAA"/>
    <property type="match status" value="1"/>
</dbReference>
<dbReference type="Proteomes" id="UP000681356">
    <property type="component" value="Unassembled WGS sequence"/>
</dbReference>
<dbReference type="InterPro" id="IPR014721">
    <property type="entry name" value="Ribsml_uS5_D2-typ_fold_subgr"/>
</dbReference>
<comment type="similarity">
    <text evidence="1">Belongs to the Mg-chelatase subunits D/I family. ComM subfamily.</text>
</comment>
<evidence type="ECO:0000256" key="3">
    <source>
        <dbReference type="ARBA" id="ARBA00022840"/>
    </source>
</evidence>